<evidence type="ECO:0000313" key="2">
    <source>
        <dbReference type="EMBL" id="KAJ7733482.1"/>
    </source>
</evidence>
<sequence>MARAAKSSKTTRSGKKRCSTNQFIDDEAEESTEGDVVGDVDASETLSGESARCPRAALTLYICLRSKNKGKSRRVDPQAVIDVTNSSGEECHSRILYSLTFADRSNRDMAAIARDDRMFPKPNGVKSTMLPAPLTTRSATTKRASTDVASGSGIVKKAKVATRVSSSKAVDSQDPDEDEMSDFMTAWKLHKAARATTNHVELSEDDGSVSRAENNTNNSKLKSSQKQIKVEKNGGGAPKYSPDWDPPDGVLDEDSAETKATSGAAGARLNHDTEGEDSDTAASREKRVSLQRDKTGKRAAAAKDATEVDSASRDTEMANPIDPDETPSTVFLEDLETYKAYFDPSAECGVADPDLQDPALIPGYAALHPLPAGRRILPSFDPQGVTESEGDEGIKGGRVKFSSWTRHLRNMLADNSIGALIFKESEPNFINPSRVSPLRLSSQSTTAASPTQRLMVESVLVEAAKISPKSERMRKWVSGVFHNQEWERFESLMCLVFGEDLMYTQISPKKAVSFQTMLSPDSAGAVKDTDSRFKAEAPSDMFTPIKSKAPKKASPSKPSIKTKTLLAYNEDVPIYDARKVVVDFQADLGRLNDVLPKFIGEIPFSSFVVVGYTASCYKGARGGSAEKVAQLGCNIVWVIVCGTPVKRR</sequence>
<proteinExistence type="predicted"/>
<evidence type="ECO:0000313" key="3">
    <source>
        <dbReference type="Proteomes" id="UP001215598"/>
    </source>
</evidence>
<reference evidence="2" key="1">
    <citation type="submission" date="2023-03" db="EMBL/GenBank/DDBJ databases">
        <title>Massive genome expansion in bonnet fungi (Mycena s.s.) driven by repeated elements and novel gene families across ecological guilds.</title>
        <authorList>
            <consortium name="Lawrence Berkeley National Laboratory"/>
            <person name="Harder C.B."/>
            <person name="Miyauchi S."/>
            <person name="Viragh M."/>
            <person name="Kuo A."/>
            <person name="Thoen E."/>
            <person name="Andreopoulos B."/>
            <person name="Lu D."/>
            <person name="Skrede I."/>
            <person name="Drula E."/>
            <person name="Henrissat B."/>
            <person name="Morin E."/>
            <person name="Kohler A."/>
            <person name="Barry K."/>
            <person name="LaButti K."/>
            <person name="Morin E."/>
            <person name="Salamov A."/>
            <person name="Lipzen A."/>
            <person name="Mereny Z."/>
            <person name="Hegedus B."/>
            <person name="Baldrian P."/>
            <person name="Stursova M."/>
            <person name="Weitz H."/>
            <person name="Taylor A."/>
            <person name="Grigoriev I.V."/>
            <person name="Nagy L.G."/>
            <person name="Martin F."/>
            <person name="Kauserud H."/>
        </authorList>
    </citation>
    <scope>NUCLEOTIDE SEQUENCE</scope>
    <source>
        <strain evidence="2">CBHHK182m</strain>
    </source>
</reference>
<feature type="compositionally biased region" description="Basic and acidic residues" evidence="1">
    <location>
        <begin position="304"/>
        <end position="316"/>
    </location>
</feature>
<feature type="region of interest" description="Disordered" evidence="1">
    <location>
        <begin position="1"/>
        <end position="48"/>
    </location>
</feature>
<accession>A0AAD7I472</accession>
<dbReference type="AlphaFoldDB" id="A0AAD7I472"/>
<gene>
    <name evidence="2" type="ORF">B0H16DRAFT_1468073</name>
</gene>
<feature type="region of interest" description="Disordered" evidence="1">
    <location>
        <begin position="198"/>
        <end position="328"/>
    </location>
</feature>
<feature type="compositionally biased region" description="Basic and acidic residues" evidence="1">
    <location>
        <begin position="282"/>
        <end position="296"/>
    </location>
</feature>
<dbReference type="EMBL" id="JARKIB010000138">
    <property type="protein sequence ID" value="KAJ7733482.1"/>
    <property type="molecule type" value="Genomic_DNA"/>
</dbReference>
<organism evidence="2 3">
    <name type="scientific">Mycena metata</name>
    <dbReference type="NCBI Taxonomy" id="1033252"/>
    <lineage>
        <taxon>Eukaryota</taxon>
        <taxon>Fungi</taxon>
        <taxon>Dikarya</taxon>
        <taxon>Basidiomycota</taxon>
        <taxon>Agaricomycotina</taxon>
        <taxon>Agaricomycetes</taxon>
        <taxon>Agaricomycetidae</taxon>
        <taxon>Agaricales</taxon>
        <taxon>Marasmiineae</taxon>
        <taxon>Mycenaceae</taxon>
        <taxon>Mycena</taxon>
    </lineage>
</organism>
<feature type="compositionally biased region" description="Polar residues" evidence="1">
    <location>
        <begin position="211"/>
        <end position="227"/>
    </location>
</feature>
<protein>
    <submittedName>
        <fullName evidence="2">Uncharacterized protein</fullName>
    </submittedName>
</protein>
<comment type="caution">
    <text evidence="2">The sequence shown here is derived from an EMBL/GenBank/DDBJ whole genome shotgun (WGS) entry which is preliminary data.</text>
</comment>
<evidence type="ECO:0000256" key="1">
    <source>
        <dbReference type="SAM" id="MobiDB-lite"/>
    </source>
</evidence>
<dbReference type="Proteomes" id="UP001215598">
    <property type="component" value="Unassembled WGS sequence"/>
</dbReference>
<name>A0AAD7I472_9AGAR</name>
<keyword evidence="3" id="KW-1185">Reference proteome</keyword>
<feature type="compositionally biased region" description="Acidic residues" evidence="1">
    <location>
        <begin position="24"/>
        <end position="42"/>
    </location>
</feature>